<dbReference type="EMBL" id="CCKQ01015580">
    <property type="protein sequence ID" value="CDW87403.1"/>
    <property type="molecule type" value="Genomic_DNA"/>
</dbReference>
<dbReference type="InParanoid" id="A0A078B218"/>
<accession>A0A078B218</accession>
<dbReference type="InterPro" id="IPR023631">
    <property type="entry name" value="Amidase_dom"/>
</dbReference>
<dbReference type="PANTHER" id="PTHR45847:SF6">
    <property type="entry name" value="FATTY ACID AMIDE HYDROLASE"/>
    <property type="match status" value="1"/>
</dbReference>
<gene>
    <name evidence="2" type="primary">Contig1802.g1949</name>
    <name evidence="2" type="ORF">STYLEM_16506</name>
</gene>
<proteinExistence type="predicted"/>
<name>A0A078B218_STYLE</name>
<feature type="domain" description="Amidase" evidence="1">
    <location>
        <begin position="204"/>
        <end position="648"/>
    </location>
</feature>
<evidence type="ECO:0000259" key="1">
    <source>
        <dbReference type="Pfam" id="PF01425"/>
    </source>
</evidence>
<dbReference type="InterPro" id="IPR052096">
    <property type="entry name" value="Endocannabinoid_amidase"/>
</dbReference>
<dbReference type="GO" id="GO:0017064">
    <property type="term" value="F:fatty acid amide hydrolase activity"/>
    <property type="evidence" value="ECO:0007669"/>
    <property type="project" value="TreeGrafter"/>
</dbReference>
<evidence type="ECO:0000313" key="2">
    <source>
        <dbReference type="EMBL" id="CDW87403.1"/>
    </source>
</evidence>
<keyword evidence="3" id="KW-1185">Reference proteome</keyword>
<evidence type="ECO:0000313" key="3">
    <source>
        <dbReference type="Proteomes" id="UP000039865"/>
    </source>
</evidence>
<organism evidence="2 3">
    <name type="scientific">Stylonychia lemnae</name>
    <name type="common">Ciliate</name>
    <dbReference type="NCBI Taxonomy" id="5949"/>
    <lineage>
        <taxon>Eukaryota</taxon>
        <taxon>Sar</taxon>
        <taxon>Alveolata</taxon>
        <taxon>Ciliophora</taxon>
        <taxon>Intramacronucleata</taxon>
        <taxon>Spirotrichea</taxon>
        <taxon>Stichotrichia</taxon>
        <taxon>Sporadotrichida</taxon>
        <taxon>Oxytrichidae</taxon>
        <taxon>Stylonychinae</taxon>
        <taxon>Stylonychia</taxon>
    </lineage>
</organism>
<sequence length="667" mass="77597">MYDRMQLQVIADERHKKRQEDIQYVSKKILKKAKLSKSKEDMILNLTLSELQLKLLEQLISSDNPLEENLEVLTIEDVILVYLKQIIENAKYNIFGEQNFKLTLEQSKWLNKCIQEMIQFAREIEQKSKGIIQNMQQNESVKQTQISQSNQNQIQFDIQEEEEKQEEVKIEEEDVAPQSLMTVREVDDVKELKQKSPFQQILNEKSLLGLIVAVSDFIQVKGFQSNYGVVQSSFYQNTDDSLLSEYLQKQGALILLKSNISQGCIPMMDAHNKLWNQSVNPWDQIRICGSSTEASLIATKQVNFAISVDFLGEQKVNCMFNGVNCFSPSPSRFPIESINKNQQQVRSKVTGFQNSFIQERVCFISKKTEDIRQVLDVLFQDNYLNKVYDQSPHVLRIPLNNDIYYGERPLKLLYLDTQSFIDTCPSIKRAILTSYGHLASLGYQLEKIQGDLPHFDEIFKIIMRLQMNLSFKQNKIVKQCEQNDQFIYLKELLNGTYRFGRKMIKLKIGQAHKSYFELKNCFIEYKLASELQADLSKLEELKQEAQAFLKQRYNADLILCPVYPTVAPHIDDFGFDYIRGYAYSTYWNALDMPSGVITQTLVNNDETDYKDHQRNLFEMSYQKSMKNSSGLPISIQLVGNKNQDEVVLRVMRELQDKSKFKLPNKFD</sequence>
<dbReference type="OrthoDB" id="6428749at2759"/>
<reference evidence="2 3" key="1">
    <citation type="submission" date="2014-06" db="EMBL/GenBank/DDBJ databases">
        <authorList>
            <person name="Swart Estienne"/>
        </authorList>
    </citation>
    <scope>NUCLEOTIDE SEQUENCE [LARGE SCALE GENOMIC DNA]</scope>
    <source>
        <strain evidence="2 3">130c</strain>
    </source>
</reference>
<dbReference type="AlphaFoldDB" id="A0A078B218"/>
<dbReference type="SUPFAM" id="SSF75304">
    <property type="entry name" value="Amidase signature (AS) enzymes"/>
    <property type="match status" value="1"/>
</dbReference>
<dbReference type="GO" id="GO:0004040">
    <property type="term" value="F:amidase activity"/>
    <property type="evidence" value="ECO:0007669"/>
    <property type="project" value="TreeGrafter"/>
</dbReference>
<dbReference type="GO" id="GO:0009062">
    <property type="term" value="P:fatty acid catabolic process"/>
    <property type="evidence" value="ECO:0007669"/>
    <property type="project" value="TreeGrafter"/>
</dbReference>
<dbReference type="Gene3D" id="3.90.1300.10">
    <property type="entry name" value="Amidase signature (AS) domain"/>
    <property type="match status" value="1"/>
</dbReference>
<protein>
    <recommendedName>
        <fullName evidence="1">Amidase domain-containing protein</fullName>
    </recommendedName>
</protein>
<dbReference type="InterPro" id="IPR036928">
    <property type="entry name" value="AS_sf"/>
</dbReference>
<dbReference type="PANTHER" id="PTHR45847">
    <property type="entry name" value="FATTY ACID AMIDE HYDROLASE"/>
    <property type="match status" value="1"/>
</dbReference>
<dbReference type="Pfam" id="PF01425">
    <property type="entry name" value="Amidase"/>
    <property type="match status" value="1"/>
</dbReference>
<dbReference type="Proteomes" id="UP000039865">
    <property type="component" value="Unassembled WGS sequence"/>
</dbReference>